<evidence type="ECO:0000313" key="3">
    <source>
        <dbReference type="Proteomes" id="UP000030759"/>
    </source>
</evidence>
<dbReference type="PANTHER" id="PTHR14038">
    <property type="entry name" value="BAT2 HLA-B-ASSOCIATED TRANSCRIPT 2"/>
    <property type="match status" value="1"/>
</dbReference>
<feature type="compositionally biased region" description="Polar residues" evidence="1">
    <location>
        <begin position="8"/>
        <end position="17"/>
    </location>
</feature>
<dbReference type="GO" id="GO:0002244">
    <property type="term" value="P:hematopoietic progenitor cell differentiation"/>
    <property type="evidence" value="ECO:0007669"/>
    <property type="project" value="TreeGrafter"/>
</dbReference>
<feature type="region of interest" description="Disordered" evidence="1">
    <location>
        <begin position="1"/>
        <end position="85"/>
    </location>
</feature>
<protein>
    <submittedName>
        <fullName evidence="2">Protein PRRC2C-like protein</fullName>
    </submittedName>
</protein>
<dbReference type="Proteomes" id="UP000030759">
    <property type="component" value="Unassembled WGS sequence"/>
</dbReference>
<name>A0A061I314_CRIGR</name>
<dbReference type="EMBL" id="KE677602">
    <property type="protein sequence ID" value="ERE73384.1"/>
    <property type="molecule type" value="Genomic_DNA"/>
</dbReference>
<organism evidence="2 3">
    <name type="scientific">Cricetulus griseus</name>
    <name type="common">Chinese hamster</name>
    <name type="synonym">Cricetulus barabensis griseus</name>
    <dbReference type="NCBI Taxonomy" id="10029"/>
    <lineage>
        <taxon>Eukaryota</taxon>
        <taxon>Metazoa</taxon>
        <taxon>Chordata</taxon>
        <taxon>Craniata</taxon>
        <taxon>Vertebrata</taxon>
        <taxon>Euteleostomi</taxon>
        <taxon>Mammalia</taxon>
        <taxon>Eutheria</taxon>
        <taxon>Euarchontoglires</taxon>
        <taxon>Glires</taxon>
        <taxon>Rodentia</taxon>
        <taxon>Myomorpha</taxon>
        <taxon>Muroidea</taxon>
        <taxon>Cricetidae</taxon>
        <taxon>Cricetinae</taxon>
        <taxon>Cricetulus</taxon>
    </lineage>
</organism>
<evidence type="ECO:0000313" key="2">
    <source>
        <dbReference type="EMBL" id="ERE73384.1"/>
    </source>
</evidence>
<evidence type="ECO:0000256" key="1">
    <source>
        <dbReference type="SAM" id="MobiDB-lite"/>
    </source>
</evidence>
<gene>
    <name evidence="2" type="ORF">H671_5g14270</name>
</gene>
<sequence length="85" mass="9247">AKQRAEVLQSTQRFFSEQQQSKQIGGKGQKVDSDSSKSPETLTDPPGACQEKVEEKPPPAPTITTKPVRTGPIKPQAIKTEETKS</sequence>
<dbReference type="AlphaFoldDB" id="A0A061I314"/>
<feature type="non-terminal residue" evidence="2">
    <location>
        <position position="1"/>
    </location>
</feature>
<dbReference type="InterPro" id="IPR033184">
    <property type="entry name" value="PRRC2"/>
</dbReference>
<dbReference type="PANTHER" id="PTHR14038:SF6">
    <property type="entry name" value="PROTEIN PRRC2C"/>
    <property type="match status" value="1"/>
</dbReference>
<accession>A0A061I314</accession>
<reference evidence="3" key="1">
    <citation type="journal article" date="2013" name="Nat. Biotechnol.">
        <title>Chinese hamster genome sequenced from sorted chromosomes.</title>
        <authorList>
            <person name="Brinkrolf K."/>
            <person name="Rupp O."/>
            <person name="Laux H."/>
            <person name="Kollin F."/>
            <person name="Ernst W."/>
            <person name="Linke B."/>
            <person name="Kofler R."/>
            <person name="Romand S."/>
            <person name="Hesse F."/>
            <person name="Budach W.E."/>
            <person name="Galosy S."/>
            <person name="Muller D."/>
            <person name="Noll T."/>
            <person name="Wienberg J."/>
            <person name="Jostock T."/>
            <person name="Leonard M."/>
            <person name="Grillari J."/>
            <person name="Tauch A."/>
            <person name="Goesmann A."/>
            <person name="Helk B."/>
            <person name="Mott J.E."/>
            <person name="Puhler A."/>
            <person name="Borth N."/>
        </authorList>
    </citation>
    <scope>NUCLEOTIDE SEQUENCE [LARGE SCALE GENOMIC DNA]</scope>
    <source>
        <strain evidence="3">17A/GY</strain>
    </source>
</reference>
<proteinExistence type="predicted"/>